<evidence type="ECO:0000313" key="2">
    <source>
        <dbReference type="EMBL" id="KAK3918130.1"/>
    </source>
</evidence>
<sequence length="118" mass="13391">MPLWTMGTSTLLLVWLTLHLLGLSQEVPSVPVLENKSTKVLLSDSYAAEGFREIEITLNLPRFDFAVKLQLDNCSMYTKLEWVQACLYANELDEIFNEVLSELSEIIDSNDHQNSTVV</sequence>
<accession>A0AAE1HBB9</accession>
<feature type="signal peptide" evidence="1">
    <location>
        <begin position="1"/>
        <end position="26"/>
    </location>
</feature>
<comment type="caution">
    <text evidence="2">The sequence shown here is derived from an EMBL/GenBank/DDBJ whole genome shotgun (WGS) entry which is preliminary data.</text>
</comment>
<feature type="chain" id="PRO_5042253260" evidence="1">
    <location>
        <begin position="27"/>
        <end position="118"/>
    </location>
</feature>
<dbReference type="Proteomes" id="UP001219518">
    <property type="component" value="Unassembled WGS sequence"/>
</dbReference>
<evidence type="ECO:0000313" key="3">
    <source>
        <dbReference type="Proteomes" id="UP001219518"/>
    </source>
</evidence>
<feature type="non-terminal residue" evidence="2">
    <location>
        <position position="118"/>
    </location>
</feature>
<keyword evidence="3" id="KW-1185">Reference proteome</keyword>
<dbReference type="EMBL" id="JAHWGI010000885">
    <property type="protein sequence ID" value="KAK3918130.1"/>
    <property type="molecule type" value="Genomic_DNA"/>
</dbReference>
<dbReference type="AlphaFoldDB" id="A0AAE1HBB9"/>
<gene>
    <name evidence="2" type="ORF">KUF71_000862</name>
</gene>
<keyword evidence="1" id="KW-0732">Signal</keyword>
<reference evidence="2" key="1">
    <citation type="submission" date="2021-07" db="EMBL/GenBank/DDBJ databases">
        <authorList>
            <person name="Catto M.A."/>
            <person name="Jacobson A."/>
            <person name="Kennedy G."/>
            <person name="Labadie P."/>
            <person name="Hunt B.G."/>
            <person name="Srinivasan R."/>
        </authorList>
    </citation>
    <scope>NUCLEOTIDE SEQUENCE</scope>
    <source>
        <strain evidence="2">PL_HMW_Pooled</strain>
        <tissue evidence="2">Head</tissue>
    </source>
</reference>
<organism evidence="2 3">
    <name type="scientific">Frankliniella fusca</name>
    <dbReference type="NCBI Taxonomy" id="407009"/>
    <lineage>
        <taxon>Eukaryota</taxon>
        <taxon>Metazoa</taxon>
        <taxon>Ecdysozoa</taxon>
        <taxon>Arthropoda</taxon>
        <taxon>Hexapoda</taxon>
        <taxon>Insecta</taxon>
        <taxon>Pterygota</taxon>
        <taxon>Neoptera</taxon>
        <taxon>Paraneoptera</taxon>
        <taxon>Thysanoptera</taxon>
        <taxon>Terebrantia</taxon>
        <taxon>Thripoidea</taxon>
        <taxon>Thripidae</taxon>
        <taxon>Frankliniella</taxon>
    </lineage>
</organism>
<proteinExistence type="predicted"/>
<reference evidence="2" key="2">
    <citation type="journal article" date="2023" name="BMC Genomics">
        <title>Pest status, molecular evolution, and epigenetic factors derived from the genome assembly of Frankliniella fusca, a thysanopteran phytovirus vector.</title>
        <authorList>
            <person name="Catto M.A."/>
            <person name="Labadie P.E."/>
            <person name="Jacobson A.L."/>
            <person name="Kennedy G.G."/>
            <person name="Srinivasan R."/>
            <person name="Hunt B.G."/>
        </authorList>
    </citation>
    <scope>NUCLEOTIDE SEQUENCE</scope>
    <source>
        <strain evidence="2">PL_HMW_Pooled</strain>
    </source>
</reference>
<name>A0AAE1HBB9_9NEOP</name>
<evidence type="ECO:0000256" key="1">
    <source>
        <dbReference type="SAM" id="SignalP"/>
    </source>
</evidence>
<protein>
    <submittedName>
        <fullName evidence="2">Cation-transporting ATPase catp-5</fullName>
    </submittedName>
</protein>